<protein>
    <recommendedName>
        <fullName evidence="3">AAA family ATPase</fullName>
    </recommendedName>
</protein>
<evidence type="ECO:0000313" key="2">
    <source>
        <dbReference type="Proteomes" id="UP000218824"/>
    </source>
</evidence>
<dbReference type="InterPro" id="IPR052922">
    <property type="entry name" value="Cytidylate_Kinase-2"/>
</dbReference>
<proteinExistence type="predicted"/>
<evidence type="ECO:0000313" key="1">
    <source>
        <dbReference type="EMBL" id="BAV98486.1"/>
    </source>
</evidence>
<dbReference type="RefSeq" id="WP_096378941.1">
    <property type="nucleotide sequence ID" value="NZ_AP014940.1"/>
</dbReference>
<organism evidence="1 2">
    <name type="scientific">Lysobacter enzymogenes</name>
    <dbReference type="NCBI Taxonomy" id="69"/>
    <lineage>
        <taxon>Bacteria</taxon>
        <taxon>Pseudomonadati</taxon>
        <taxon>Pseudomonadota</taxon>
        <taxon>Gammaproteobacteria</taxon>
        <taxon>Lysobacterales</taxon>
        <taxon>Lysobacteraceae</taxon>
        <taxon>Lysobacter</taxon>
    </lineage>
</organism>
<name>A0AAU9AZE1_LYSEN</name>
<accession>A0AAU9AZE1</accession>
<reference evidence="1 2" key="1">
    <citation type="journal article" date="2017" name="DNA Res.">
        <title>Complete genome sequence and expression profile of the commercial lytic enzyme producer Lysobacter enzymogenes M497-1.</title>
        <authorList>
            <person name="Takami H."/>
            <person name="Toyoda A."/>
            <person name="Uchiyama I."/>
            <person name="Itoh T."/>
            <person name="Takaki Y."/>
            <person name="Arai W."/>
            <person name="Nishi S."/>
            <person name="Kawai M."/>
            <person name="Shinya K."/>
            <person name="Ikeda H."/>
        </authorList>
    </citation>
    <scope>NUCLEOTIDE SEQUENCE [LARGE SCALE GENOMIC DNA]</scope>
    <source>
        <strain evidence="1 2">M497-1</strain>
    </source>
</reference>
<dbReference type="PANTHER" id="PTHR37816">
    <property type="entry name" value="YALI0E33011P"/>
    <property type="match status" value="1"/>
</dbReference>
<dbReference type="KEGG" id="lem:LEN_2999"/>
<gene>
    <name evidence="1" type="ORF">LEN_2999</name>
</gene>
<dbReference type="AlphaFoldDB" id="A0AAU9AZE1"/>
<dbReference type="PANTHER" id="PTHR37816:SF2">
    <property type="entry name" value="DNA TOPOLOGY MODULATION PROTEIN FLAR-RELATED PROTEIN"/>
    <property type="match status" value="1"/>
</dbReference>
<dbReference type="Proteomes" id="UP000218824">
    <property type="component" value="Chromosome"/>
</dbReference>
<dbReference type="SUPFAM" id="SSF52540">
    <property type="entry name" value="P-loop containing nucleoside triphosphate hydrolases"/>
    <property type="match status" value="1"/>
</dbReference>
<dbReference type="InterPro" id="IPR027417">
    <property type="entry name" value="P-loop_NTPase"/>
</dbReference>
<evidence type="ECO:0008006" key="3">
    <source>
        <dbReference type="Google" id="ProtNLM"/>
    </source>
</evidence>
<dbReference type="GeneID" id="83066846"/>
<dbReference type="Gene3D" id="3.40.50.300">
    <property type="entry name" value="P-loop containing nucleotide triphosphate hydrolases"/>
    <property type="match status" value="1"/>
</dbReference>
<dbReference type="EMBL" id="AP014940">
    <property type="protein sequence ID" value="BAV98486.1"/>
    <property type="molecule type" value="Genomic_DNA"/>
</dbReference>
<sequence length="177" mass="20224">MTLDELGPRICILGPSGSGKSTLADAIARARGLPAVHLDRLHHLPHTDWRPRPEAEFVALHDRAIRAPAWVIDGNYTRCLPQRLERATGLILLDAATATSLLRYVRRAWFERERRGGLEGAKSRVRWEMIHHILFATPAGRRRNRELFERIALPKLRLAGTRELDRFYRSSGLQRPS</sequence>